<dbReference type="RefSeq" id="WP_106711362.1">
    <property type="nucleotide sequence ID" value="NZ_PGGO01000008.1"/>
</dbReference>
<dbReference type="Proteomes" id="UP000241444">
    <property type="component" value="Unassembled WGS sequence"/>
</dbReference>
<comment type="caution">
    <text evidence="1">The sequence shown here is derived from an EMBL/GenBank/DDBJ whole genome shotgun (WGS) entry which is preliminary data.</text>
</comment>
<protein>
    <submittedName>
        <fullName evidence="1">Uncharacterized protein</fullName>
    </submittedName>
</protein>
<keyword evidence="2" id="KW-1185">Reference proteome</keyword>
<proteinExistence type="predicted"/>
<dbReference type="OrthoDB" id="8455500at2"/>
<dbReference type="EMBL" id="PGGO01000008">
    <property type="protein sequence ID" value="PSH68507.1"/>
    <property type="molecule type" value="Genomic_DNA"/>
</dbReference>
<dbReference type="AlphaFoldDB" id="A0A2P7BPU9"/>
<gene>
    <name evidence="1" type="ORF">CU102_12080</name>
</gene>
<sequence>MLIAQNLKTRTPLKLADDWLVLQAAHDSASKNLGRSPKNHPYADRLAKQVFRLFDLGHRDIAIIAAIAAQTERAQPRQSYNMNKMLTLVPLANEQARIFRLSGCGQGLEGYH</sequence>
<organism evidence="1 2">
    <name type="scientific">Phyllobacterium brassicacearum</name>
    <dbReference type="NCBI Taxonomy" id="314235"/>
    <lineage>
        <taxon>Bacteria</taxon>
        <taxon>Pseudomonadati</taxon>
        <taxon>Pseudomonadota</taxon>
        <taxon>Alphaproteobacteria</taxon>
        <taxon>Hyphomicrobiales</taxon>
        <taxon>Phyllobacteriaceae</taxon>
        <taxon>Phyllobacterium</taxon>
    </lineage>
</organism>
<name>A0A2P7BPU9_9HYPH</name>
<reference evidence="2" key="1">
    <citation type="submission" date="2017-11" db="EMBL/GenBank/DDBJ databases">
        <authorList>
            <person name="Kuznetsova I."/>
            <person name="Sazanova A."/>
            <person name="Chirak E."/>
            <person name="Safronova V."/>
            <person name="Willems A."/>
        </authorList>
    </citation>
    <scope>NUCLEOTIDE SEQUENCE [LARGE SCALE GENOMIC DNA]</scope>
    <source>
        <strain evidence="2">STM 196</strain>
    </source>
</reference>
<accession>A0A2P7BPU9</accession>
<evidence type="ECO:0000313" key="2">
    <source>
        <dbReference type="Proteomes" id="UP000241444"/>
    </source>
</evidence>
<evidence type="ECO:0000313" key="1">
    <source>
        <dbReference type="EMBL" id="PSH68507.1"/>
    </source>
</evidence>